<proteinExistence type="predicted"/>
<dbReference type="PANTHER" id="PTHR34222:SF99">
    <property type="entry name" value="PROTEIN, PUTATIVE-RELATED"/>
    <property type="match status" value="1"/>
</dbReference>
<accession>A0A6J1DUB6</accession>
<gene>
    <name evidence="2" type="primary">LOC111024514</name>
</gene>
<evidence type="ECO:0000313" key="2">
    <source>
        <dbReference type="RefSeq" id="XP_022157905.1"/>
    </source>
</evidence>
<dbReference type="PANTHER" id="PTHR34222">
    <property type="entry name" value="GAG_PRE-INTEGRS DOMAIN-CONTAINING PROTEIN"/>
    <property type="match status" value="1"/>
</dbReference>
<dbReference type="OrthoDB" id="1746290at2759"/>
<dbReference type="AlphaFoldDB" id="A0A6J1DUB6"/>
<dbReference type="Proteomes" id="UP000504603">
    <property type="component" value="Unplaced"/>
</dbReference>
<keyword evidence="1" id="KW-1185">Reference proteome</keyword>
<dbReference type="KEGG" id="mcha:111024514"/>
<reference evidence="2" key="1">
    <citation type="submission" date="2025-08" db="UniProtKB">
        <authorList>
            <consortium name="RefSeq"/>
        </authorList>
    </citation>
    <scope>IDENTIFICATION</scope>
    <source>
        <strain evidence="2">OHB3-1</strain>
    </source>
</reference>
<evidence type="ECO:0000313" key="1">
    <source>
        <dbReference type="Proteomes" id="UP000504603"/>
    </source>
</evidence>
<organism evidence="1 2">
    <name type="scientific">Momordica charantia</name>
    <name type="common">Bitter gourd</name>
    <name type="synonym">Balsam pear</name>
    <dbReference type="NCBI Taxonomy" id="3673"/>
    <lineage>
        <taxon>Eukaryota</taxon>
        <taxon>Viridiplantae</taxon>
        <taxon>Streptophyta</taxon>
        <taxon>Embryophyta</taxon>
        <taxon>Tracheophyta</taxon>
        <taxon>Spermatophyta</taxon>
        <taxon>Magnoliopsida</taxon>
        <taxon>eudicotyledons</taxon>
        <taxon>Gunneridae</taxon>
        <taxon>Pentapetalae</taxon>
        <taxon>rosids</taxon>
        <taxon>fabids</taxon>
        <taxon>Cucurbitales</taxon>
        <taxon>Cucurbitaceae</taxon>
        <taxon>Momordiceae</taxon>
        <taxon>Momordica</taxon>
    </lineage>
</organism>
<name>A0A6J1DUB6_MOMCH</name>
<sequence length="111" mass="12268">MIDITRRSISALYCTHWNLKGHTIDRCYKLHGYPPGYKQRNTTSVASASSIVASDKQTHYSAATNVSSDQSDFFSSLNTNQYAQLMDMFHVHLSTAKIDAISTAPQSHVAG</sequence>
<dbReference type="RefSeq" id="XP_022157905.1">
    <property type="nucleotide sequence ID" value="XM_022302213.1"/>
</dbReference>
<protein>
    <submittedName>
        <fullName evidence="2">Uncharacterized protein LOC111024514</fullName>
    </submittedName>
</protein>
<dbReference type="GeneID" id="111024514"/>